<dbReference type="PANTHER" id="PTHR38695">
    <property type="entry name" value="AMINO ACID PERMEASE_ SLC12A DOMAIN-CONTAINING PROTEIN"/>
    <property type="match status" value="1"/>
</dbReference>
<dbReference type="InterPro" id="IPR029058">
    <property type="entry name" value="AB_hydrolase_fold"/>
</dbReference>
<protein>
    <submittedName>
        <fullName evidence="3">Phospholipase/carboxylesterase</fullName>
    </submittedName>
</protein>
<dbReference type="OrthoDB" id="822427at2"/>
<dbReference type="RefSeq" id="WP_132431920.1">
    <property type="nucleotide sequence ID" value="NZ_SMFZ01000002.1"/>
</dbReference>
<organism evidence="3 4">
    <name type="scientific">Pseudonocardia endophytica</name>
    <dbReference type="NCBI Taxonomy" id="401976"/>
    <lineage>
        <taxon>Bacteria</taxon>
        <taxon>Bacillati</taxon>
        <taxon>Actinomycetota</taxon>
        <taxon>Actinomycetes</taxon>
        <taxon>Pseudonocardiales</taxon>
        <taxon>Pseudonocardiaceae</taxon>
        <taxon>Pseudonocardia</taxon>
    </lineage>
</organism>
<dbReference type="PANTHER" id="PTHR38695:SF1">
    <property type="entry name" value="AMINO ACID PERMEASE_ SLC12A DOMAIN-CONTAINING PROTEIN"/>
    <property type="match status" value="1"/>
</dbReference>
<evidence type="ECO:0000313" key="3">
    <source>
        <dbReference type="EMBL" id="TCK22809.1"/>
    </source>
</evidence>
<dbReference type="Proteomes" id="UP000295560">
    <property type="component" value="Unassembled WGS sequence"/>
</dbReference>
<feature type="domain" description="Luciferase" evidence="2">
    <location>
        <begin position="318"/>
        <end position="385"/>
    </location>
</feature>
<name>A0A4R1HSI3_PSEEN</name>
<dbReference type="InterPro" id="IPR040841">
    <property type="entry name" value="Luciferase_dom"/>
</dbReference>
<dbReference type="InterPro" id="IPR048273">
    <property type="entry name" value="Luciferase"/>
</dbReference>
<dbReference type="AlphaFoldDB" id="A0A4R1HSI3"/>
<dbReference type="InterPro" id="IPR003140">
    <property type="entry name" value="PLipase/COase/thioEstase"/>
</dbReference>
<dbReference type="Pfam" id="PF17648">
    <property type="entry name" value="Luciferase"/>
    <property type="match status" value="1"/>
</dbReference>
<dbReference type="SUPFAM" id="SSF53474">
    <property type="entry name" value="alpha/beta-Hydrolases"/>
    <property type="match status" value="1"/>
</dbReference>
<dbReference type="Pfam" id="PF02230">
    <property type="entry name" value="Abhydrolase_2"/>
    <property type="match status" value="1"/>
</dbReference>
<feature type="domain" description="Phospholipase/carboxylesterase/thioesterase" evidence="1">
    <location>
        <begin position="22"/>
        <end position="173"/>
    </location>
</feature>
<dbReference type="GO" id="GO:0016787">
    <property type="term" value="F:hydrolase activity"/>
    <property type="evidence" value="ECO:0007669"/>
    <property type="project" value="InterPro"/>
</dbReference>
<sequence length="393" mass="41598">MEAQRWVTDVGGGPMVARWGSEHPSVPVLVLLHGNGTSEHSLIEMSPWLPHGPVAYVAVRAPFERRQGYGWYTDPGDGPPDPDELARSARWLLDWIETEGDPERPVLLLGFREGVTVAGAMMLLAPERFAGGLLLYGALPLDAGLPTERGRLLGMPVYLAQGTDDTRTPAAQLALTRAWLARESGAPTWADEVEGGDQVAGSVVGGVGTWLADRLDHLRAHGENPLPDGEEPPWPELPGGRLPARVGEPPETTGAIPHRQTSQVPPAEMREALWDKLSSLDGVTPGEATVGPAGTRSLLLDRGTARGPDIAYLLPDDGEFAHLHPPDDGALHLALPEALAYDATAKGWAVPHPLAGLRLGPGAVLVPGPRDDDELGVVAAIVAAAHRHATVPS</sequence>
<reference evidence="3 4" key="1">
    <citation type="submission" date="2019-03" db="EMBL/GenBank/DDBJ databases">
        <title>Sequencing the genomes of 1000 actinobacteria strains.</title>
        <authorList>
            <person name="Klenk H.-P."/>
        </authorList>
    </citation>
    <scope>NUCLEOTIDE SEQUENCE [LARGE SCALE GENOMIC DNA]</scope>
    <source>
        <strain evidence="3 4">DSM 44969</strain>
    </source>
</reference>
<gene>
    <name evidence="3" type="ORF">EV378_6820</name>
</gene>
<evidence type="ECO:0000259" key="2">
    <source>
        <dbReference type="Pfam" id="PF17648"/>
    </source>
</evidence>
<evidence type="ECO:0000313" key="4">
    <source>
        <dbReference type="Proteomes" id="UP000295560"/>
    </source>
</evidence>
<keyword evidence="4" id="KW-1185">Reference proteome</keyword>
<comment type="caution">
    <text evidence="3">The sequence shown here is derived from an EMBL/GenBank/DDBJ whole genome shotgun (WGS) entry which is preliminary data.</text>
</comment>
<proteinExistence type="predicted"/>
<accession>A0A4R1HSI3</accession>
<dbReference type="EMBL" id="SMFZ01000002">
    <property type="protein sequence ID" value="TCK22809.1"/>
    <property type="molecule type" value="Genomic_DNA"/>
</dbReference>
<dbReference type="Gene3D" id="3.40.50.1820">
    <property type="entry name" value="alpha/beta hydrolase"/>
    <property type="match status" value="1"/>
</dbReference>
<evidence type="ECO:0000259" key="1">
    <source>
        <dbReference type="Pfam" id="PF02230"/>
    </source>
</evidence>